<keyword evidence="7" id="KW-0251">Elongation factor</keyword>
<dbReference type="SUPFAM" id="SSF46785">
    <property type="entry name" value="Winged helix' DNA-binding domain"/>
    <property type="match status" value="1"/>
</dbReference>
<evidence type="ECO:0000256" key="4">
    <source>
        <dbReference type="ARBA" id="ARBA00022917"/>
    </source>
</evidence>
<dbReference type="Gene3D" id="2.40.30.10">
    <property type="entry name" value="Translation factors"/>
    <property type="match status" value="1"/>
</dbReference>
<dbReference type="InterPro" id="IPR036388">
    <property type="entry name" value="WH-like_DNA-bd_sf"/>
</dbReference>
<dbReference type="NCBIfam" id="TIGR00475">
    <property type="entry name" value="selB"/>
    <property type="match status" value="1"/>
</dbReference>
<dbReference type="InterPro" id="IPR009000">
    <property type="entry name" value="Transl_B-barrel_sf"/>
</dbReference>
<dbReference type="PROSITE" id="PS00301">
    <property type="entry name" value="G_TR_1"/>
    <property type="match status" value="1"/>
</dbReference>
<keyword evidence="3" id="KW-0547">Nucleotide-binding</keyword>
<dbReference type="GO" id="GO:0005525">
    <property type="term" value="F:GTP binding"/>
    <property type="evidence" value="ECO:0007669"/>
    <property type="project" value="UniProtKB-KW"/>
</dbReference>
<dbReference type="Pfam" id="PF09107">
    <property type="entry name" value="WHD_3rd_SelB"/>
    <property type="match status" value="1"/>
</dbReference>
<dbReference type="InterPro" id="IPR057335">
    <property type="entry name" value="Beta-barrel_SelB"/>
</dbReference>
<name>T0JDC5_9BACT</name>
<dbReference type="EMBL" id="AUPZ01000014">
    <property type="protein sequence ID" value="EQB34832.1"/>
    <property type="molecule type" value="Genomic_DNA"/>
</dbReference>
<dbReference type="InterPro" id="IPR004535">
    <property type="entry name" value="Transl_elong_SelB"/>
</dbReference>
<dbReference type="InterPro" id="IPR009001">
    <property type="entry name" value="Transl_elong_EF1A/Init_IF2_C"/>
</dbReference>
<sequence>MSNLIIGTCGHIDHGKTSLIKALNGFDGDSTKEEKQRGITIDLSFSNITKLEKNIAFIDVPGHERLVKNMIAGAFGFDCVLIVVSASEGIKPQTIEHLEILKLLGVRDAVLVLSKADLISKEELQIKLIDIEGFVASYEFDIKFTMGASIFQEETIEELRDRLFKLEASSKQEENFFRYYVDRAFSLKGAGTVVTGSILGKPIAVDEKLFICDLQKEIKVKNLQVHERDVEVASISNRAAINISGLDAKSVQRGFLISKKGYLRGFKSIDISFNAISDKALHHNRAYSIFIGSKKLNAKVLLFSSEDSLQSGYANIKSDEDIFSIFGEKIIIRDGNESVAGGVVLNPINDPMKKQQKLLLLEALYKKDIAKAYEILTEVHKKGLGLISSAQRFALSHSNALKTAKELKNSFIDEKELVIYPLSTKEIIYKNIKGIYTKNQYALLSNSSIKLRLKWASEGFIQVVLDELEEESFLIKDANLYRSSQIKEDFTSSLLNIVLERLEKESLAPTAPYNIYDDLNLDRKMGDDILKSLCAKKQVIRLQHNIFIHHQSLAMMVDAMRGIIKKEGYIDIANLKEKYDLSRKYLIAYLEYLDNFSDITRDANKRMLLNIDIISHENKNLF</sequence>
<dbReference type="InterPro" id="IPR036390">
    <property type="entry name" value="WH_DNA-bd_sf"/>
</dbReference>
<proteinExistence type="predicted"/>
<dbReference type="OrthoDB" id="9803139at2"/>
<dbReference type="Gene3D" id="1.10.10.2770">
    <property type="match status" value="1"/>
</dbReference>
<dbReference type="Gene3D" id="3.40.50.300">
    <property type="entry name" value="P-loop containing nucleotide triphosphate hydrolases"/>
    <property type="match status" value="1"/>
</dbReference>
<evidence type="ECO:0000256" key="2">
    <source>
        <dbReference type="ARBA" id="ARBA00022490"/>
    </source>
</evidence>
<dbReference type="SUPFAM" id="SSF50447">
    <property type="entry name" value="Translation proteins"/>
    <property type="match status" value="1"/>
</dbReference>
<dbReference type="Pfam" id="PF25461">
    <property type="entry name" value="Beta-barrel_SelB"/>
    <property type="match status" value="1"/>
</dbReference>
<evidence type="ECO:0000259" key="6">
    <source>
        <dbReference type="PROSITE" id="PS51722"/>
    </source>
</evidence>
<dbReference type="GO" id="GO:0003924">
    <property type="term" value="F:GTPase activity"/>
    <property type="evidence" value="ECO:0007669"/>
    <property type="project" value="InterPro"/>
</dbReference>
<dbReference type="Proteomes" id="UP000015520">
    <property type="component" value="Unassembled WGS sequence"/>
</dbReference>
<protein>
    <submittedName>
        <fullName evidence="7">Translation elongation factor</fullName>
    </submittedName>
</protein>
<dbReference type="PROSITE" id="PS51722">
    <property type="entry name" value="G_TR_2"/>
    <property type="match status" value="1"/>
</dbReference>
<dbReference type="SUPFAM" id="SSF52540">
    <property type="entry name" value="P-loop containing nucleoside triphosphate hydrolases"/>
    <property type="match status" value="1"/>
</dbReference>
<dbReference type="STRING" id="1172190.M947_10200"/>
<dbReference type="GO" id="GO:0003746">
    <property type="term" value="F:translation elongation factor activity"/>
    <property type="evidence" value="ECO:0007669"/>
    <property type="project" value="UniProtKB-KW"/>
</dbReference>
<dbReference type="CDD" id="cd04171">
    <property type="entry name" value="SelB"/>
    <property type="match status" value="1"/>
</dbReference>
<reference evidence="7 8" key="1">
    <citation type="submission" date="2013-07" db="EMBL/GenBank/DDBJ databases">
        <title>Sulfurimonas hongkongensis AST-10 Genome Sequencing.</title>
        <authorList>
            <person name="Cai L."/>
            <person name="Zhang T."/>
        </authorList>
    </citation>
    <scope>NUCLEOTIDE SEQUENCE [LARGE SCALE GENOMIC DNA]</scope>
    <source>
        <strain evidence="7 8">AST-10</strain>
    </source>
</reference>
<keyword evidence="5" id="KW-0342">GTP-binding</keyword>
<dbReference type="Gene3D" id="1.10.10.10">
    <property type="entry name" value="Winged helix-like DNA-binding domain superfamily/Winged helix DNA-binding domain"/>
    <property type="match status" value="1"/>
</dbReference>
<comment type="caution">
    <text evidence="7">The sequence shown here is derived from an EMBL/GenBank/DDBJ whole genome shotgun (WGS) entry which is preliminary data.</text>
</comment>
<dbReference type="InterPro" id="IPR015191">
    <property type="entry name" value="SelB_WHD4"/>
</dbReference>
<organism evidence="7 8">
    <name type="scientific">Sulfurimonas hongkongensis</name>
    <dbReference type="NCBI Taxonomy" id="1172190"/>
    <lineage>
        <taxon>Bacteria</taxon>
        <taxon>Pseudomonadati</taxon>
        <taxon>Campylobacterota</taxon>
        <taxon>Epsilonproteobacteria</taxon>
        <taxon>Campylobacterales</taxon>
        <taxon>Sulfurimonadaceae</taxon>
        <taxon>Sulfurimonas</taxon>
    </lineage>
</organism>
<dbReference type="Pfam" id="PF00009">
    <property type="entry name" value="GTP_EFTU"/>
    <property type="match status" value="1"/>
</dbReference>
<accession>T0JDC5</accession>
<dbReference type="InterPro" id="IPR000795">
    <property type="entry name" value="T_Tr_GTP-bd_dom"/>
</dbReference>
<dbReference type="InterPro" id="IPR050055">
    <property type="entry name" value="EF-Tu_GTPase"/>
</dbReference>
<gene>
    <name evidence="7" type="ORF">M947_10200</name>
</gene>
<dbReference type="PATRIC" id="fig|1172190.3.peg.1974"/>
<dbReference type="InterPro" id="IPR027417">
    <property type="entry name" value="P-loop_NTPase"/>
</dbReference>
<dbReference type="SUPFAM" id="SSF50465">
    <property type="entry name" value="EF-Tu/eEF-1alpha/eIF2-gamma C-terminal domain"/>
    <property type="match status" value="1"/>
</dbReference>
<evidence type="ECO:0000256" key="5">
    <source>
        <dbReference type="ARBA" id="ARBA00023134"/>
    </source>
</evidence>
<dbReference type="PANTHER" id="PTHR43721:SF11">
    <property type="entry name" value="SELENOCYSTEINE-SPECIFIC ELONGATION FACTOR"/>
    <property type="match status" value="1"/>
</dbReference>
<evidence type="ECO:0000256" key="3">
    <source>
        <dbReference type="ARBA" id="ARBA00022741"/>
    </source>
</evidence>
<keyword evidence="8" id="KW-1185">Reference proteome</keyword>
<evidence type="ECO:0000313" key="8">
    <source>
        <dbReference type="Proteomes" id="UP000015520"/>
    </source>
</evidence>
<dbReference type="CDD" id="cd03696">
    <property type="entry name" value="SelB_II"/>
    <property type="match status" value="1"/>
</dbReference>
<keyword evidence="2" id="KW-0963">Cytoplasm</keyword>
<feature type="domain" description="Tr-type G" evidence="6">
    <location>
        <begin position="1"/>
        <end position="171"/>
    </location>
</feature>
<evidence type="ECO:0000313" key="7">
    <source>
        <dbReference type="EMBL" id="EQB34832.1"/>
    </source>
</evidence>
<dbReference type="AlphaFoldDB" id="T0JDC5"/>
<dbReference type="InterPro" id="IPR031157">
    <property type="entry name" value="G_TR_CS"/>
</dbReference>
<dbReference type="eggNOG" id="COG3276">
    <property type="taxonomic scope" value="Bacteria"/>
</dbReference>
<dbReference type="PANTHER" id="PTHR43721">
    <property type="entry name" value="ELONGATION FACTOR TU-RELATED"/>
    <property type="match status" value="1"/>
</dbReference>
<keyword evidence="4" id="KW-0648">Protein biosynthesis</keyword>
<dbReference type="GO" id="GO:0001514">
    <property type="term" value="P:selenocysteine incorporation"/>
    <property type="evidence" value="ECO:0007669"/>
    <property type="project" value="InterPro"/>
</dbReference>
<dbReference type="GO" id="GO:0005737">
    <property type="term" value="C:cytoplasm"/>
    <property type="evidence" value="ECO:0007669"/>
    <property type="project" value="UniProtKB-SubCell"/>
</dbReference>
<evidence type="ECO:0000256" key="1">
    <source>
        <dbReference type="ARBA" id="ARBA00004496"/>
    </source>
</evidence>
<comment type="subcellular location">
    <subcellularLocation>
        <location evidence="1">Cytoplasm</location>
    </subcellularLocation>
</comment>
<dbReference type="GO" id="GO:0003723">
    <property type="term" value="F:RNA binding"/>
    <property type="evidence" value="ECO:0007669"/>
    <property type="project" value="InterPro"/>
</dbReference>